<gene>
    <name evidence="3" type="ORF">EFP84_12485</name>
</gene>
<evidence type="ECO:0000259" key="2">
    <source>
        <dbReference type="SMART" id="SM00421"/>
    </source>
</evidence>
<dbReference type="GO" id="GO:0006355">
    <property type="term" value="P:regulation of DNA-templated transcription"/>
    <property type="evidence" value="ECO:0007669"/>
    <property type="project" value="InterPro"/>
</dbReference>
<dbReference type="InterPro" id="IPR016032">
    <property type="entry name" value="Sig_transdc_resp-reg_C-effctor"/>
</dbReference>
<dbReference type="KEGG" id="lkm:EFP84_12485"/>
<dbReference type="SMART" id="SM00421">
    <property type="entry name" value="HTH_LUXR"/>
    <property type="match status" value="1"/>
</dbReference>
<dbReference type="Proteomes" id="UP000276407">
    <property type="component" value="Chromosome 1"/>
</dbReference>
<feature type="transmembrane region" description="Helical" evidence="1">
    <location>
        <begin position="35"/>
        <end position="53"/>
    </location>
</feature>
<dbReference type="SUPFAM" id="SSF46894">
    <property type="entry name" value="C-terminal effector domain of the bipartite response regulators"/>
    <property type="match status" value="1"/>
</dbReference>
<dbReference type="Pfam" id="PF00196">
    <property type="entry name" value="GerE"/>
    <property type="match status" value="1"/>
</dbReference>
<dbReference type="GO" id="GO:0003677">
    <property type="term" value="F:DNA binding"/>
    <property type="evidence" value="ECO:0007669"/>
    <property type="project" value="UniProtKB-KW"/>
</dbReference>
<proteinExistence type="predicted"/>
<feature type="transmembrane region" description="Helical" evidence="1">
    <location>
        <begin position="221"/>
        <end position="241"/>
    </location>
</feature>
<accession>A0AAD0XQY0</accession>
<evidence type="ECO:0000313" key="4">
    <source>
        <dbReference type="Proteomes" id="UP000276407"/>
    </source>
</evidence>
<dbReference type="Gene3D" id="1.10.10.10">
    <property type="entry name" value="Winged helix-like DNA-binding domain superfamily/Winged helix DNA-binding domain"/>
    <property type="match status" value="1"/>
</dbReference>
<dbReference type="PRINTS" id="PR00038">
    <property type="entry name" value="HTHLUXR"/>
</dbReference>
<feature type="transmembrane region" description="Helical" evidence="1">
    <location>
        <begin position="165"/>
        <end position="184"/>
    </location>
</feature>
<organism evidence="3 4">
    <name type="scientific">Leptospira kmetyi</name>
    <dbReference type="NCBI Taxonomy" id="408139"/>
    <lineage>
        <taxon>Bacteria</taxon>
        <taxon>Pseudomonadati</taxon>
        <taxon>Spirochaetota</taxon>
        <taxon>Spirochaetia</taxon>
        <taxon>Leptospirales</taxon>
        <taxon>Leptospiraceae</taxon>
        <taxon>Leptospira</taxon>
    </lineage>
</organism>
<dbReference type="InterPro" id="IPR000792">
    <property type="entry name" value="Tscrpt_reg_LuxR_C"/>
</dbReference>
<keyword evidence="1" id="KW-0812">Transmembrane</keyword>
<keyword evidence="1" id="KW-0472">Membrane</keyword>
<protein>
    <submittedName>
        <fullName evidence="3">DNA-binding response regulator</fullName>
    </submittedName>
</protein>
<feature type="transmembrane region" description="Helical" evidence="1">
    <location>
        <begin position="92"/>
        <end position="110"/>
    </location>
</feature>
<feature type="domain" description="HTH luxR-type" evidence="2">
    <location>
        <begin position="289"/>
        <end position="353"/>
    </location>
</feature>
<dbReference type="AlphaFoldDB" id="A0AAD0XQY0"/>
<keyword evidence="3" id="KW-0238">DNA-binding</keyword>
<keyword evidence="1" id="KW-1133">Transmembrane helix</keyword>
<name>A0AAD0XQY0_9LEPT</name>
<feature type="transmembrane region" description="Helical" evidence="1">
    <location>
        <begin position="190"/>
        <end position="209"/>
    </location>
</feature>
<dbReference type="EMBL" id="CP033614">
    <property type="protein sequence ID" value="AYV56246.1"/>
    <property type="molecule type" value="Genomic_DNA"/>
</dbReference>
<sequence>MEIIPLFPLTAMFANLAALFALFKERDSFGNYFRALLIVLAGGNLCVFFLFHSSSMESAYFSFHVFRHFIFFVPPLLLALSRILSGRKAKSPMLFSFMAIAIGLILLIELDYSSEKSFLIREWKFYAWGWYPVLELPARILVGSFFGIGFVLSLYLLLKPKEIQGWIPFLVICWWLGFATNLISFFGFNLFPIGMGIDSIVSIFVSVYLSRDRADSLFHKIAELFASASVALGLGSISILFLETGKWGESIQLRTILLSSIGSGAAWFTLRMFRKKQSPNVLDSNSLILKGLTKQELRICELIAEGYTRKQIGFFLGIANGTFRNHLVNLYDKTIDREKDSGAKDKFQRLTVYLRNFEKS</sequence>
<evidence type="ECO:0000313" key="3">
    <source>
        <dbReference type="EMBL" id="AYV56246.1"/>
    </source>
</evidence>
<evidence type="ECO:0000256" key="1">
    <source>
        <dbReference type="SAM" id="Phobius"/>
    </source>
</evidence>
<dbReference type="InterPro" id="IPR036388">
    <property type="entry name" value="WH-like_DNA-bd_sf"/>
</dbReference>
<feature type="transmembrane region" description="Helical" evidence="1">
    <location>
        <begin position="6"/>
        <end position="23"/>
    </location>
</feature>
<reference evidence="3 4" key="1">
    <citation type="submission" date="2018-11" db="EMBL/GenBank/DDBJ databases">
        <title>Complete genome sequence of Leptospira kmetyi isolate LS 001/16 from soil sample associated with a leptospirosis patient in Kelantan.</title>
        <authorList>
            <person name="Muhammad Yusoff F."/>
            <person name="Muhammad Yusoff S."/>
            <person name="Ahmad M.N."/>
            <person name="Yusof N.Y."/>
            <person name="Aziah I."/>
        </authorList>
    </citation>
    <scope>NUCLEOTIDE SEQUENCE [LARGE SCALE GENOMIC DNA]</scope>
    <source>
        <strain evidence="3 4">LS 001/16</strain>
    </source>
</reference>
<feature type="transmembrane region" description="Helical" evidence="1">
    <location>
        <begin position="138"/>
        <end position="158"/>
    </location>
</feature>
<feature type="transmembrane region" description="Helical" evidence="1">
    <location>
        <begin position="253"/>
        <end position="270"/>
    </location>
</feature>
<dbReference type="RefSeq" id="WP_123179752.1">
    <property type="nucleotide sequence ID" value="NZ_CP033614.1"/>
</dbReference>
<feature type="transmembrane region" description="Helical" evidence="1">
    <location>
        <begin position="59"/>
        <end position="80"/>
    </location>
</feature>